<feature type="domain" description="Thioredoxin-like fold" evidence="7">
    <location>
        <begin position="80"/>
        <end position="240"/>
    </location>
</feature>
<dbReference type="SUPFAM" id="SSF52833">
    <property type="entry name" value="Thioredoxin-like"/>
    <property type="match status" value="1"/>
</dbReference>
<evidence type="ECO:0000313" key="9">
    <source>
        <dbReference type="Proteomes" id="UP001500218"/>
    </source>
</evidence>
<dbReference type="Gene3D" id="3.40.30.10">
    <property type="entry name" value="Glutaredoxin"/>
    <property type="match status" value="1"/>
</dbReference>
<dbReference type="PANTHER" id="PTHR13887">
    <property type="entry name" value="GLUTATHIONE S-TRANSFERASE KAPPA"/>
    <property type="match status" value="1"/>
</dbReference>
<keyword evidence="6" id="KW-1133">Transmembrane helix</keyword>
<keyword evidence="9" id="KW-1185">Reference proteome</keyword>
<gene>
    <name evidence="8" type="ORF">GCM10009682_42900</name>
</gene>
<evidence type="ECO:0000259" key="7">
    <source>
        <dbReference type="Pfam" id="PF13462"/>
    </source>
</evidence>
<keyword evidence="6" id="KW-0812">Transmembrane</keyword>
<keyword evidence="2" id="KW-0732">Signal</keyword>
<evidence type="ECO:0000256" key="1">
    <source>
        <dbReference type="ARBA" id="ARBA00005791"/>
    </source>
</evidence>
<protein>
    <submittedName>
        <fullName evidence="8">Thioredoxin domain-containing protein</fullName>
    </submittedName>
</protein>
<organism evidence="8 9">
    <name type="scientific">Luedemannella flava</name>
    <dbReference type="NCBI Taxonomy" id="349316"/>
    <lineage>
        <taxon>Bacteria</taxon>
        <taxon>Bacillati</taxon>
        <taxon>Actinomycetota</taxon>
        <taxon>Actinomycetes</taxon>
        <taxon>Micromonosporales</taxon>
        <taxon>Micromonosporaceae</taxon>
        <taxon>Luedemannella</taxon>
    </lineage>
</organism>
<evidence type="ECO:0000256" key="2">
    <source>
        <dbReference type="ARBA" id="ARBA00022729"/>
    </source>
</evidence>
<dbReference type="InterPro" id="IPR012336">
    <property type="entry name" value="Thioredoxin-like_fold"/>
</dbReference>
<keyword evidence="6" id="KW-0472">Membrane</keyword>
<dbReference type="RefSeq" id="WP_344135147.1">
    <property type="nucleotide sequence ID" value="NZ_BAAALT010000149.1"/>
</dbReference>
<reference evidence="8 9" key="1">
    <citation type="journal article" date="2019" name="Int. J. Syst. Evol. Microbiol.">
        <title>The Global Catalogue of Microorganisms (GCM) 10K type strain sequencing project: providing services to taxonomists for standard genome sequencing and annotation.</title>
        <authorList>
            <consortium name="The Broad Institute Genomics Platform"/>
            <consortium name="The Broad Institute Genome Sequencing Center for Infectious Disease"/>
            <person name="Wu L."/>
            <person name="Ma J."/>
        </authorList>
    </citation>
    <scope>NUCLEOTIDE SEQUENCE [LARGE SCALE GENOMIC DNA]</scope>
    <source>
        <strain evidence="8 9">JCM 13250</strain>
    </source>
</reference>
<comment type="similarity">
    <text evidence="1">Belongs to the thioredoxin family. DsbA subfamily.</text>
</comment>
<dbReference type="EMBL" id="BAAALT010000149">
    <property type="protein sequence ID" value="GAA1817506.1"/>
    <property type="molecule type" value="Genomic_DNA"/>
</dbReference>
<dbReference type="PANTHER" id="PTHR13887:SF14">
    <property type="entry name" value="DISULFIDE BOND FORMATION PROTEIN D"/>
    <property type="match status" value="1"/>
</dbReference>
<dbReference type="Pfam" id="PF13462">
    <property type="entry name" value="Thioredoxin_4"/>
    <property type="match status" value="1"/>
</dbReference>
<evidence type="ECO:0000256" key="6">
    <source>
        <dbReference type="SAM" id="Phobius"/>
    </source>
</evidence>
<keyword evidence="5" id="KW-0676">Redox-active center</keyword>
<evidence type="ECO:0000256" key="5">
    <source>
        <dbReference type="ARBA" id="ARBA00023284"/>
    </source>
</evidence>
<dbReference type="InterPro" id="IPR036249">
    <property type="entry name" value="Thioredoxin-like_sf"/>
</dbReference>
<sequence length="257" mass="27076">MGVQARTRAKEIREAREAERRRAANRTRMISVVGGVIILGLLAAIVISLVNAARKDQSTAIPTLPAGQTAVAPANTTPGGAIVLGQPSAPVRLEVFVDYMCPYCGKFEKANAGELNRLVADGTVRLELYPLAFLDRMSEGSKYSTRTASAVAAVADKAPDKVLAFNQALYEHQPAEGTTGLSDEEIASLARGVGVPTEVVLDFHERRFAPWVTASTAKVLDGGVSGTPTVKINGTVFKGDLYTAGPLTEAILAAKGQ</sequence>
<name>A0ABN2MAH6_9ACTN</name>
<proteinExistence type="inferred from homology"/>
<feature type="transmembrane region" description="Helical" evidence="6">
    <location>
        <begin position="29"/>
        <end position="50"/>
    </location>
</feature>
<dbReference type="Proteomes" id="UP001500218">
    <property type="component" value="Unassembled WGS sequence"/>
</dbReference>
<keyword evidence="4" id="KW-1015">Disulfide bond</keyword>
<comment type="caution">
    <text evidence="8">The sequence shown here is derived from an EMBL/GenBank/DDBJ whole genome shotgun (WGS) entry which is preliminary data.</text>
</comment>
<keyword evidence="3" id="KW-0560">Oxidoreductase</keyword>
<evidence type="ECO:0000256" key="3">
    <source>
        <dbReference type="ARBA" id="ARBA00023002"/>
    </source>
</evidence>
<accession>A0ABN2MAH6</accession>
<evidence type="ECO:0000256" key="4">
    <source>
        <dbReference type="ARBA" id="ARBA00023157"/>
    </source>
</evidence>
<evidence type="ECO:0000313" key="8">
    <source>
        <dbReference type="EMBL" id="GAA1817506.1"/>
    </source>
</evidence>